<dbReference type="PANTHER" id="PTHR43126">
    <property type="entry name" value="D-ALANYL-D-ALANINE DIPEPTIDASE"/>
    <property type="match status" value="1"/>
</dbReference>
<protein>
    <recommendedName>
        <fullName evidence="9 10">D-alanyl-D-alanine dipeptidase</fullName>
        <shortName evidence="9 10">D-Ala-D-Ala dipeptidase</shortName>
        <ecNumber evidence="9 10">3.4.13.22</ecNumber>
    </recommendedName>
</protein>
<keyword evidence="4 9" id="KW-0378">Hydrolase</keyword>
<dbReference type="EC" id="3.4.13.22" evidence="9 10"/>
<evidence type="ECO:0000313" key="12">
    <source>
        <dbReference type="Proteomes" id="UP000288227"/>
    </source>
</evidence>
<evidence type="ECO:0000256" key="3">
    <source>
        <dbReference type="ARBA" id="ARBA00022723"/>
    </source>
</evidence>
<feature type="active site" description="Proton donor/acceptor" evidence="9">
    <location>
        <position position="193"/>
    </location>
</feature>
<evidence type="ECO:0000256" key="2">
    <source>
        <dbReference type="ARBA" id="ARBA00022670"/>
    </source>
</evidence>
<feature type="binding site" evidence="9">
    <location>
        <position position="196"/>
    </location>
    <ligand>
        <name>Zn(2+)</name>
        <dbReference type="ChEBI" id="CHEBI:29105"/>
        <note>catalytic</note>
    </ligand>
</feature>
<evidence type="ECO:0000313" key="11">
    <source>
        <dbReference type="EMBL" id="GCC53659.1"/>
    </source>
</evidence>
<dbReference type="GO" id="GO:0008270">
    <property type="term" value="F:zinc ion binding"/>
    <property type="evidence" value="ECO:0007669"/>
    <property type="project" value="UniProtKB-UniRule"/>
</dbReference>
<dbReference type="PIRSF" id="PIRSF026671">
    <property type="entry name" value="AA_dipeptidase"/>
    <property type="match status" value="1"/>
</dbReference>
<dbReference type="PANTHER" id="PTHR43126:SF1">
    <property type="entry name" value="D-ALANYL-D-ALANINE DIPEPTIDASE"/>
    <property type="match status" value="1"/>
</dbReference>
<evidence type="ECO:0000256" key="10">
    <source>
        <dbReference type="PIRNR" id="PIRNR026671"/>
    </source>
</evidence>
<dbReference type="GO" id="GO:0008237">
    <property type="term" value="F:metallopeptidase activity"/>
    <property type="evidence" value="ECO:0007669"/>
    <property type="project" value="UniProtKB-KW"/>
</dbReference>
<comment type="similarity">
    <text evidence="9 10">Belongs to the peptidase M15D family.</text>
</comment>
<dbReference type="InterPro" id="IPR009045">
    <property type="entry name" value="Zn_M74/Hedgehog-like"/>
</dbReference>
<evidence type="ECO:0000256" key="9">
    <source>
        <dbReference type="HAMAP-Rule" id="MF_01924"/>
    </source>
</evidence>
<organism evidence="11 12">
    <name type="scientific">Chryseotalea sanaruensis</name>
    <dbReference type="NCBI Taxonomy" id="2482724"/>
    <lineage>
        <taxon>Bacteria</taxon>
        <taxon>Pseudomonadati</taxon>
        <taxon>Bacteroidota</taxon>
        <taxon>Cytophagia</taxon>
        <taxon>Cytophagales</taxon>
        <taxon>Chryseotaleaceae</taxon>
        <taxon>Chryseotalea</taxon>
    </lineage>
</organism>
<evidence type="ECO:0000256" key="8">
    <source>
        <dbReference type="ARBA" id="ARBA00023316"/>
    </source>
</evidence>
<keyword evidence="5 9" id="KW-0862">Zinc</keyword>
<evidence type="ECO:0000256" key="4">
    <source>
        <dbReference type="ARBA" id="ARBA00022801"/>
    </source>
</evidence>
<sequence>MLLIVSTGWSQRYKYGLNPTMLADYQKSIAKNSANELIDLASFVPGIMLDIRYATANNFTKEIIYKQTKAYARKPVAEALKKAQESFAAYGVGIKVFDAYRPYSATVKFYEVYKDTTYVASPYKGSRHNRGCAIDMTLVDLKTGKNLKMPTEYDSFKKEAWPSTIVKDAEVKKNRDLIISVMAKHGFKVNSSEWWHFDFIGWQKFDVLDIDFEELE</sequence>
<keyword evidence="3 9" id="KW-0479">Metal-binding</keyword>
<feature type="site" description="Transition state stabilizer" evidence="9">
    <location>
        <position position="101"/>
    </location>
</feature>
<comment type="catalytic activity">
    <reaction evidence="1 9 10">
        <text>D-alanyl-D-alanine + H2O = 2 D-alanine</text>
        <dbReference type="Rhea" id="RHEA:20661"/>
        <dbReference type="ChEBI" id="CHEBI:15377"/>
        <dbReference type="ChEBI" id="CHEBI:57416"/>
        <dbReference type="ChEBI" id="CHEBI:57822"/>
        <dbReference type="EC" id="3.4.13.22"/>
    </reaction>
</comment>
<comment type="function">
    <text evidence="9 10">Catalyzes hydrolysis of the D-alanyl-D-alanine dipeptide.</text>
</comment>
<keyword evidence="12" id="KW-1185">Reference proteome</keyword>
<dbReference type="Pfam" id="PF01427">
    <property type="entry name" value="Peptidase_M15"/>
    <property type="match status" value="1"/>
</dbReference>
<comment type="caution">
    <text evidence="11">The sequence shown here is derived from an EMBL/GenBank/DDBJ whole genome shotgun (WGS) entry which is preliminary data.</text>
</comment>
<feature type="binding site" evidence="9">
    <location>
        <position position="128"/>
    </location>
    <ligand>
        <name>Zn(2+)</name>
        <dbReference type="ChEBI" id="CHEBI:29105"/>
        <note>catalytic</note>
    </ligand>
</feature>
<dbReference type="OrthoDB" id="9801430at2"/>
<dbReference type="EMBL" id="BHXQ01000008">
    <property type="protein sequence ID" value="GCC53659.1"/>
    <property type="molecule type" value="Genomic_DNA"/>
</dbReference>
<dbReference type="GO" id="GO:0006508">
    <property type="term" value="P:proteolysis"/>
    <property type="evidence" value="ECO:0007669"/>
    <property type="project" value="UniProtKB-KW"/>
</dbReference>
<dbReference type="AlphaFoldDB" id="A0A401UFG2"/>
<evidence type="ECO:0000256" key="6">
    <source>
        <dbReference type="ARBA" id="ARBA00022997"/>
    </source>
</evidence>
<keyword evidence="2 9" id="KW-0645">Protease</keyword>
<keyword evidence="7 9" id="KW-0482">Metalloprotease</keyword>
<feature type="binding site" evidence="9">
    <location>
        <position position="135"/>
    </location>
    <ligand>
        <name>Zn(2+)</name>
        <dbReference type="ChEBI" id="CHEBI:29105"/>
        <note>catalytic</note>
    </ligand>
</feature>
<accession>A0A401UFG2</accession>
<comment type="cofactor">
    <cofactor evidence="9">
        <name>Zn(2+)</name>
        <dbReference type="ChEBI" id="CHEBI:29105"/>
    </cofactor>
    <text evidence="9">Binds 1 zinc ion per subunit.</text>
</comment>
<dbReference type="InterPro" id="IPR000755">
    <property type="entry name" value="A_A_dipeptidase"/>
</dbReference>
<evidence type="ECO:0000256" key="7">
    <source>
        <dbReference type="ARBA" id="ARBA00023049"/>
    </source>
</evidence>
<dbReference type="Proteomes" id="UP000288227">
    <property type="component" value="Unassembled WGS sequence"/>
</dbReference>
<gene>
    <name evidence="11" type="ORF">SanaruYs_39040</name>
</gene>
<name>A0A401UFG2_9BACT</name>
<dbReference type="Gene3D" id="3.30.1380.10">
    <property type="match status" value="1"/>
</dbReference>
<dbReference type="SUPFAM" id="SSF55166">
    <property type="entry name" value="Hedgehog/DD-peptidase"/>
    <property type="match status" value="1"/>
</dbReference>
<keyword evidence="6 9" id="KW-0224">Dipeptidase</keyword>
<evidence type="ECO:0000256" key="5">
    <source>
        <dbReference type="ARBA" id="ARBA00022833"/>
    </source>
</evidence>
<proteinExistence type="inferred from homology"/>
<dbReference type="GO" id="GO:0071555">
    <property type="term" value="P:cell wall organization"/>
    <property type="evidence" value="ECO:0007669"/>
    <property type="project" value="UniProtKB-KW"/>
</dbReference>
<dbReference type="CDD" id="cd14840">
    <property type="entry name" value="D-Ala-D-Ala_dipeptidase_Aad"/>
    <property type="match status" value="1"/>
</dbReference>
<reference evidence="11 12" key="1">
    <citation type="submission" date="2018-11" db="EMBL/GenBank/DDBJ databases">
        <title>Chryseotalea sanarue gen. nov., sp., nov., a member of the family Cytophagaceae, isolated from a brackish lake in Hamamatsu Japan.</title>
        <authorList>
            <person name="Maejima Y."/>
            <person name="Iino T."/>
            <person name="Muraguchi Y."/>
            <person name="Fukuda K."/>
            <person name="Ohkuma M."/>
            <person name="Moriuchi R."/>
            <person name="Dohra H."/>
            <person name="Kimbara K."/>
            <person name="Shintani M."/>
        </authorList>
    </citation>
    <scope>NUCLEOTIDE SEQUENCE [LARGE SCALE GENOMIC DNA]</scope>
    <source>
        <strain evidence="11 12">Ys</strain>
    </source>
</reference>
<dbReference type="HAMAP" id="MF_01924">
    <property type="entry name" value="A_A_dipeptidase"/>
    <property type="match status" value="1"/>
</dbReference>
<dbReference type="GO" id="GO:0160237">
    <property type="term" value="F:D-Ala-D-Ala dipeptidase activity"/>
    <property type="evidence" value="ECO:0007669"/>
    <property type="project" value="UniProtKB-EC"/>
</dbReference>
<evidence type="ECO:0000256" key="1">
    <source>
        <dbReference type="ARBA" id="ARBA00001362"/>
    </source>
</evidence>
<keyword evidence="8 10" id="KW-0961">Cell wall biogenesis/degradation</keyword>